<feature type="compositionally biased region" description="Basic and acidic residues" evidence="1">
    <location>
        <begin position="121"/>
        <end position="132"/>
    </location>
</feature>
<dbReference type="RefSeq" id="WP_089300701.1">
    <property type="nucleotide sequence ID" value="NZ_FZNW01000006.1"/>
</dbReference>
<keyword evidence="2" id="KW-0812">Transmembrane</keyword>
<keyword evidence="4" id="KW-1185">Reference proteome</keyword>
<dbReference type="Pfam" id="PF11239">
    <property type="entry name" value="DUF3040"/>
    <property type="match status" value="1"/>
</dbReference>
<evidence type="ECO:0008006" key="5">
    <source>
        <dbReference type="Google" id="ProtNLM"/>
    </source>
</evidence>
<keyword evidence="2" id="KW-0472">Membrane</keyword>
<evidence type="ECO:0000313" key="3">
    <source>
        <dbReference type="EMBL" id="SNR45277.1"/>
    </source>
</evidence>
<reference evidence="3 4" key="1">
    <citation type="submission" date="2017-06" db="EMBL/GenBank/DDBJ databases">
        <authorList>
            <person name="Kim H.J."/>
            <person name="Triplett B.A."/>
        </authorList>
    </citation>
    <scope>NUCLEOTIDE SEQUENCE [LARGE SCALE GENOMIC DNA]</scope>
    <source>
        <strain evidence="3 4">DSM 45207</strain>
    </source>
</reference>
<dbReference type="AlphaFoldDB" id="A0A238WFR7"/>
<dbReference type="EMBL" id="FZNW01000006">
    <property type="protein sequence ID" value="SNR45277.1"/>
    <property type="molecule type" value="Genomic_DNA"/>
</dbReference>
<feature type="transmembrane region" description="Helical" evidence="2">
    <location>
        <begin position="43"/>
        <end position="64"/>
    </location>
</feature>
<protein>
    <recommendedName>
        <fullName evidence="5">DUF3040 domain-containing protein</fullName>
    </recommendedName>
</protein>
<accession>A0A238WFR7</accession>
<organism evidence="3 4">
    <name type="scientific">Haloechinothrix alba</name>
    <dbReference type="NCBI Taxonomy" id="664784"/>
    <lineage>
        <taxon>Bacteria</taxon>
        <taxon>Bacillati</taxon>
        <taxon>Actinomycetota</taxon>
        <taxon>Actinomycetes</taxon>
        <taxon>Pseudonocardiales</taxon>
        <taxon>Pseudonocardiaceae</taxon>
        <taxon>Haloechinothrix</taxon>
    </lineage>
</organism>
<proteinExistence type="predicted"/>
<keyword evidence="2" id="KW-1133">Transmembrane helix</keyword>
<sequence length="132" mass="14908">MPLSEHEQRMLEQIEQALYDEDPKFASSVRGNRMQRPNRRKRILGVALFLVGAALLPLGVMLDLRLAEVPYLSVFGFLMMFVGVVVALASLRTPQVAPDDGADGKDEGKSKSSRGSFAQRMEQRFKHRFDDR</sequence>
<evidence type="ECO:0000256" key="2">
    <source>
        <dbReference type="SAM" id="Phobius"/>
    </source>
</evidence>
<dbReference type="Proteomes" id="UP000198348">
    <property type="component" value="Unassembled WGS sequence"/>
</dbReference>
<evidence type="ECO:0000256" key="1">
    <source>
        <dbReference type="SAM" id="MobiDB-lite"/>
    </source>
</evidence>
<feature type="transmembrane region" description="Helical" evidence="2">
    <location>
        <begin position="70"/>
        <end position="91"/>
    </location>
</feature>
<gene>
    <name evidence="3" type="ORF">SAMN06265360_106118</name>
</gene>
<dbReference type="OrthoDB" id="5244024at2"/>
<name>A0A238WFR7_9PSEU</name>
<evidence type="ECO:0000313" key="4">
    <source>
        <dbReference type="Proteomes" id="UP000198348"/>
    </source>
</evidence>
<dbReference type="InterPro" id="IPR021401">
    <property type="entry name" value="DUF3040"/>
</dbReference>
<feature type="region of interest" description="Disordered" evidence="1">
    <location>
        <begin position="95"/>
        <end position="132"/>
    </location>
</feature>